<name>A0AAW0B164_9AGAR</name>
<dbReference type="EMBL" id="JAYKXP010000208">
    <property type="protein sequence ID" value="KAK7019423.1"/>
    <property type="molecule type" value="Genomic_DNA"/>
</dbReference>
<comment type="caution">
    <text evidence="1">The sequence shown here is derived from an EMBL/GenBank/DDBJ whole genome shotgun (WGS) entry which is preliminary data.</text>
</comment>
<proteinExistence type="predicted"/>
<protein>
    <submittedName>
        <fullName evidence="1">Uncharacterized protein</fullName>
    </submittedName>
</protein>
<dbReference type="AlphaFoldDB" id="A0AAW0B164"/>
<evidence type="ECO:0000313" key="2">
    <source>
        <dbReference type="Proteomes" id="UP001383192"/>
    </source>
</evidence>
<reference evidence="1 2" key="1">
    <citation type="submission" date="2024-01" db="EMBL/GenBank/DDBJ databases">
        <title>A draft genome for a cacao thread blight-causing isolate of Paramarasmius palmivorus.</title>
        <authorList>
            <person name="Baruah I.K."/>
            <person name="Bukari Y."/>
            <person name="Amoako-Attah I."/>
            <person name="Meinhardt L.W."/>
            <person name="Bailey B.A."/>
            <person name="Cohen S.P."/>
        </authorList>
    </citation>
    <scope>NUCLEOTIDE SEQUENCE [LARGE SCALE GENOMIC DNA]</scope>
    <source>
        <strain evidence="1 2">GH-12</strain>
    </source>
</reference>
<gene>
    <name evidence="1" type="ORF">VNI00_018078</name>
</gene>
<accession>A0AAW0B164</accession>
<sequence length="199" mass="22345">MAAIDLSPDDAYRLFKVVLPCHEEFLVRVIDAYPRAENGLLGTLFLPLNSEMRQLELMMLHHIADFCLHIQRTFSQVPVLTAKFRSSVDLINRSLTEACPGMTEEARASMVCPEGDNAAEPDFTLVSNTHLWAAALVRILDELECRIDAEEDGDIIRYVTFTVNWIKTTLAGLLGVRVLAGEALHFAANTLYLSRYTME</sequence>
<dbReference type="Proteomes" id="UP001383192">
    <property type="component" value="Unassembled WGS sequence"/>
</dbReference>
<keyword evidence="2" id="KW-1185">Reference proteome</keyword>
<evidence type="ECO:0000313" key="1">
    <source>
        <dbReference type="EMBL" id="KAK7019423.1"/>
    </source>
</evidence>
<organism evidence="1 2">
    <name type="scientific">Paramarasmius palmivorus</name>
    <dbReference type="NCBI Taxonomy" id="297713"/>
    <lineage>
        <taxon>Eukaryota</taxon>
        <taxon>Fungi</taxon>
        <taxon>Dikarya</taxon>
        <taxon>Basidiomycota</taxon>
        <taxon>Agaricomycotina</taxon>
        <taxon>Agaricomycetes</taxon>
        <taxon>Agaricomycetidae</taxon>
        <taxon>Agaricales</taxon>
        <taxon>Marasmiineae</taxon>
        <taxon>Marasmiaceae</taxon>
        <taxon>Paramarasmius</taxon>
    </lineage>
</organism>